<proteinExistence type="predicted"/>
<evidence type="ECO:0000313" key="4">
    <source>
        <dbReference type="Proteomes" id="UP001279410"/>
    </source>
</evidence>
<feature type="region of interest" description="Disordered" evidence="1">
    <location>
        <begin position="137"/>
        <end position="161"/>
    </location>
</feature>
<reference evidence="3" key="1">
    <citation type="submission" date="2022-08" db="EMBL/GenBank/DDBJ databases">
        <title>Genome sequencing of akame (Lates japonicus).</title>
        <authorList>
            <person name="Hashiguchi Y."/>
            <person name="Takahashi H."/>
        </authorList>
    </citation>
    <scope>NUCLEOTIDE SEQUENCE</scope>
    <source>
        <strain evidence="3">Kochi</strain>
    </source>
</reference>
<evidence type="ECO:0000256" key="2">
    <source>
        <dbReference type="SAM" id="Phobius"/>
    </source>
</evidence>
<keyword evidence="4" id="KW-1185">Reference proteome</keyword>
<keyword evidence="2" id="KW-0472">Membrane</keyword>
<dbReference type="Proteomes" id="UP001279410">
    <property type="component" value="Unassembled WGS sequence"/>
</dbReference>
<gene>
    <name evidence="3" type="ORF">AKAME5_001121800</name>
</gene>
<evidence type="ECO:0000256" key="1">
    <source>
        <dbReference type="SAM" id="MobiDB-lite"/>
    </source>
</evidence>
<accession>A0AAD3MS64</accession>
<sequence length="215" mass="23626">MASCLHVPDGLQLHPTRNLLLSVEAKSLCQEVKWTVHTEEATQTATMRSHWIVSILSILVTMGLLVIIMGQLQVLGMLEKATEDLEIKSQALDDKITNEDLFRVTADKLLRQGQKVVEDLEGTLAKLSAEMEQKKTENDACQAEKQTKNEELAGAESAHTETEATLISESDAWNQEIATLKAQLTGHSPICDHVKNNTLAVKLCGVNTTLTPVTK</sequence>
<keyword evidence="2" id="KW-1133">Transmembrane helix</keyword>
<dbReference type="AlphaFoldDB" id="A0AAD3MS64"/>
<evidence type="ECO:0000313" key="3">
    <source>
        <dbReference type="EMBL" id="GLD59198.1"/>
    </source>
</evidence>
<organism evidence="3 4">
    <name type="scientific">Lates japonicus</name>
    <name type="common">Japanese lates</name>
    <dbReference type="NCBI Taxonomy" id="270547"/>
    <lineage>
        <taxon>Eukaryota</taxon>
        <taxon>Metazoa</taxon>
        <taxon>Chordata</taxon>
        <taxon>Craniata</taxon>
        <taxon>Vertebrata</taxon>
        <taxon>Euteleostomi</taxon>
        <taxon>Actinopterygii</taxon>
        <taxon>Neopterygii</taxon>
        <taxon>Teleostei</taxon>
        <taxon>Neoteleostei</taxon>
        <taxon>Acanthomorphata</taxon>
        <taxon>Carangaria</taxon>
        <taxon>Carangaria incertae sedis</taxon>
        <taxon>Centropomidae</taxon>
        <taxon>Lates</taxon>
    </lineage>
</organism>
<feature type="transmembrane region" description="Helical" evidence="2">
    <location>
        <begin position="51"/>
        <end position="70"/>
    </location>
</feature>
<comment type="caution">
    <text evidence="3">The sequence shown here is derived from an EMBL/GenBank/DDBJ whole genome shotgun (WGS) entry which is preliminary data.</text>
</comment>
<protein>
    <submittedName>
        <fullName evidence="3">Uncharacterized protein</fullName>
    </submittedName>
</protein>
<keyword evidence="2" id="KW-0812">Transmembrane</keyword>
<name>A0AAD3MS64_LATJO</name>
<dbReference type="EMBL" id="BRZM01000037">
    <property type="protein sequence ID" value="GLD59198.1"/>
    <property type="molecule type" value="Genomic_DNA"/>
</dbReference>